<dbReference type="Pfam" id="PF00534">
    <property type="entry name" value="Glycos_transf_1"/>
    <property type="match status" value="1"/>
</dbReference>
<comment type="caution">
    <text evidence="2">The sequence shown here is derived from an EMBL/GenBank/DDBJ whole genome shotgun (WGS) entry which is preliminary data.</text>
</comment>
<organism evidence="2">
    <name type="scientific">gut metagenome</name>
    <dbReference type="NCBI Taxonomy" id="749906"/>
    <lineage>
        <taxon>unclassified sequences</taxon>
        <taxon>metagenomes</taxon>
        <taxon>organismal metagenomes</taxon>
    </lineage>
</organism>
<feature type="non-terminal residue" evidence="2">
    <location>
        <position position="93"/>
    </location>
</feature>
<dbReference type="PANTHER" id="PTHR12526:SF637">
    <property type="entry name" value="GLYCOSYLTRANSFERASE EPSF-RELATED"/>
    <property type="match status" value="1"/>
</dbReference>
<gene>
    <name evidence="2" type="ORF">EVA_22111</name>
</gene>
<keyword evidence="2" id="KW-0328">Glycosyltransferase</keyword>
<reference evidence="2" key="1">
    <citation type="journal article" date="2012" name="PLoS ONE">
        <title>Gene sets for utilization of primary and secondary nutrition supplies in the distal gut of endangered iberian lynx.</title>
        <authorList>
            <person name="Alcaide M."/>
            <person name="Messina E."/>
            <person name="Richter M."/>
            <person name="Bargiela R."/>
            <person name="Peplies J."/>
            <person name="Huws S.A."/>
            <person name="Newbold C.J."/>
            <person name="Golyshin P.N."/>
            <person name="Simon M.A."/>
            <person name="Lopez G."/>
            <person name="Yakimov M.M."/>
            <person name="Ferrer M."/>
        </authorList>
    </citation>
    <scope>NUCLEOTIDE SEQUENCE</scope>
</reference>
<dbReference type="EC" id="2.4.-.-" evidence="2"/>
<keyword evidence="2" id="KW-0808">Transferase</keyword>
<protein>
    <submittedName>
        <fullName evidence="2">Protein containing Glycosyl transferase, group 1 domain protein</fullName>
        <ecNumber evidence="2">2.4.-.-</ecNumber>
    </submittedName>
</protein>
<dbReference type="GO" id="GO:0016757">
    <property type="term" value="F:glycosyltransferase activity"/>
    <property type="evidence" value="ECO:0007669"/>
    <property type="project" value="UniProtKB-KW"/>
</dbReference>
<feature type="non-terminal residue" evidence="2">
    <location>
        <position position="1"/>
    </location>
</feature>
<dbReference type="Gene3D" id="3.40.50.2000">
    <property type="entry name" value="Glycogen Phosphorylase B"/>
    <property type="match status" value="1"/>
</dbReference>
<dbReference type="PANTHER" id="PTHR12526">
    <property type="entry name" value="GLYCOSYLTRANSFERASE"/>
    <property type="match status" value="1"/>
</dbReference>
<name>J9FJF4_9ZZZZ</name>
<dbReference type="SUPFAM" id="SSF53756">
    <property type="entry name" value="UDP-Glycosyltransferase/glycogen phosphorylase"/>
    <property type="match status" value="1"/>
</dbReference>
<dbReference type="EMBL" id="AMCI01009257">
    <property type="protein sequence ID" value="EJW89782.1"/>
    <property type="molecule type" value="Genomic_DNA"/>
</dbReference>
<dbReference type="InterPro" id="IPR001296">
    <property type="entry name" value="Glyco_trans_1"/>
</dbReference>
<sequence length="93" mass="10195">TYFLGNVPDAGRYCQLADLFILPSNYEGLPMVILEAMSFGLPVVASNVGGVSEIVVDDQTGYAVQNTLEEFTGSISRILEDEKLYARMKQNAE</sequence>
<evidence type="ECO:0000313" key="2">
    <source>
        <dbReference type="EMBL" id="EJW89782.1"/>
    </source>
</evidence>
<evidence type="ECO:0000259" key="1">
    <source>
        <dbReference type="Pfam" id="PF00534"/>
    </source>
</evidence>
<proteinExistence type="predicted"/>
<feature type="domain" description="Glycosyl transferase family 1" evidence="1">
    <location>
        <begin position="2"/>
        <end position="92"/>
    </location>
</feature>
<accession>J9FJF4</accession>
<dbReference type="AlphaFoldDB" id="J9FJF4"/>